<keyword evidence="1" id="KW-0812">Transmembrane</keyword>
<evidence type="ECO:0000313" key="2">
    <source>
        <dbReference type="EMBL" id="CAI4211591.1"/>
    </source>
</evidence>
<name>A0A9P1GWF8_9PEZI</name>
<keyword evidence="3" id="KW-1185">Reference proteome</keyword>
<keyword evidence="1" id="KW-1133">Transmembrane helix</keyword>
<protein>
    <recommendedName>
        <fullName evidence="4">Amine oxidase domain-containing protein</fullName>
    </recommendedName>
</protein>
<sequence length="237" mass="26132">MAHAAKVRTELHRCHHAGLPQSRVFLGTAVESLANEPDGKVRLQLSSGGTPVYDHVILATHGDQAWSIVRNSATAEEKSIMPAFKTSLNKAVLHSDLSLLPQNPKAWSCWNYITKSSPTGKANIDTVCLTYNMNLLQHIPVTPLGVSYIGAWTKYGFHEDGFSSGLAAAERLGAKLPFEFKDSTFSRGRRPEIGLRDLALRLILILIHLLIIHPLERVFASKRRSRGQAGAAKRKHN</sequence>
<dbReference type="AlphaFoldDB" id="A0A9P1GWF8"/>
<evidence type="ECO:0000313" key="3">
    <source>
        <dbReference type="Proteomes" id="UP000838763"/>
    </source>
</evidence>
<comment type="caution">
    <text evidence="2">The sequence shown here is derived from an EMBL/GenBank/DDBJ whole genome shotgun (WGS) entry which is preliminary data.</text>
</comment>
<dbReference type="InterPro" id="IPR036188">
    <property type="entry name" value="FAD/NAD-bd_sf"/>
</dbReference>
<dbReference type="OrthoDB" id="5977668at2759"/>
<dbReference type="Proteomes" id="UP000838763">
    <property type="component" value="Unassembled WGS sequence"/>
</dbReference>
<dbReference type="EMBL" id="CALLCH030000002">
    <property type="protein sequence ID" value="CAI4211591.1"/>
    <property type="molecule type" value="Genomic_DNA"/>
</dbReference>
<evidence type="ECO:0008006" key="4">
    <source>
        <dbReference type="Google" id="ProtNLM"/>
    </source>
</evidence>
<organism evidence="2 3">
    <name type="scientific">Parascedosporium putredinis</name>
    <dbReference type="NCBI Taxonomy" id="1442378"/>
    <lineage>
        <taxon>Eukaryota</taxon>
        <taxon>Fungi</taxon>
        <taxon>Dikarya</taxon>
        <taxon>Ascomycota</taxon>
        <taxon>Pezizomycotina</taxon>
        <taxon>Sordariomycetes</taxon>
        <taxon>Hypocreomycetidae</taxon>
        <taxon>Microascales</taxon>
        <taxon>Microascaceae</taxon>
        <taxon>Parascedosporium</taxon>
    </lineage>
</organism>
<keyword evidence="1" id="KW-0472">Membrane</keyword>
<accession>A0A9P1GWF8</accession>
<reference evidence="2" key="1">
    <citation type="submission" date="2022-11" db="EMBL/GenBank/DDBJ databases">
        <authorList>
            <person name="Scott C."/>
            <person name="Bruce N."/>
        </authorList>
    </citation>
    <scope>NUCLEOTIDE SEQUENCE</scope>
</reference>
<evidence type="ECO:0000256" key="1">
    <source>
        <dbReference type="SAM" id="Phobius"/>
    </source>
</evidence>
<feature type="transmembrane region" description="Helical" evidence="1">
    <location>
        <begin position="198"/>
        <end position="215"/>
    </location>
</feature>
<proteinExistence type="predicted"/>
<gene>
    <name evidence="2" type="ORF">PPNO1_LOCUS1370</name>
</gene>
<dbReference type="SUPFAM" id="SSF51905">
    <property type="entry name" value="FAD/NAD(P)-binding domain"/>
    <property type="match status" value="1"/>
</dbReference>